<evidence type="ECO:0000259" key="1">
    <source>
        <dbReference type="Pfam" id="PF04230"/>
    </source>
</evidence>
<evidence type="ECO:0000313" key="3">
    <source>
        <dbReference type="Proteomes" id="UP001272773"/>
    </source>
</evidence>
<dbReference type="Pfam" id="PF04230">
    <property type="entry name" value="PS_pyruv_trans"/>
    <property type="match status" value="1"/>
</dbReference>
<organism evidence="2 3">
    <name type="scientific">Shewanella indica</name>
    <dbReference type="NCBI Taxonomy" id="768528"/>
    <lineage>
        <taxon>Bacteria</taxon>
        <taxon>Pseudomonadati</taxon>
        <taxon>Pseudomonadota</taxon>
        <taxon>Gammaproteobacteria</taxon>
        <taxon>Alteromonadales</taxon>
        <taxon>Shewanellaceae</taxon>
        <taxon>Shewanella</taxon>
    </lineage>
</organism>
<dbReference type="InterPro" id="IPR007345">
    <property type="entry name" value="Polysacch_pyruvyl_Trfase"/>
</dbReference>
<gene>
    <name evidence="2" type="ORF">SIL79_13240</name>
</gene>
<dbReference type="PANTHER" id="PTHR36836">
    <property type="entry name" value="COLANIC ACID BIOSYNTHESIS PROTEIN WCAK"/>
    <property type="match status" value="1"/>
</dbReference>
<comment type="caution">
    <text evidence="2">The sequence shown here is derived from an EMBL/GenBank/DDBJ whole genome shotgun (WGS) entry which is preliminary data.</text>
</comment>
<protein>
    <submittedName>
        <fullName evidence="2">Polysaccharide pyruvyl transferase family protein</fullName>
    </submittedName>
</protein>
<evidence type="ECO:0000313" key="2">
    <source>
        <dbReference type="EMBL" id="MDX6017287.1"/>
    </source>
</evidence>
<dbReference type="Proteomes" id="UP001272773">
    <property type="component" value="Unassembled WGS sequence"/>
</dbReference>
<proteinExistence type="predicted"/>
<dbReference type="RefSeq" id="WP_319619336.1">
    <property type="nucleotide sequence ID" value="NZ_JAWXXR010000001.1"/>
</dbReference>
<feature type="domain" description="Polysaccharide pyruvyl transferase" evidence="1">
    <location>
        <begin position="13"/>
        <end position="310"/>
    </location>
</feature>
<name>A0ABU4QCZ6_9GAMM</name>
<dbReference type="EMBL" id="JAWXXR010000001">
    <property type="protein sequence ID" value="MDX6017287.1"/>
    <property type="molecule type" value="Genomic_DNA"/>
</dbReference>
<keyword evidence="2" id="KW-0808">Transferase</keyword>
<accession>A0ABU4QCZ6</accession>
<reference evidence="2 3" key="1">
    <citation type="submission" date="2023-11" db="EMBL/GenBank/DDBJ databases">
        <title>MicrobeMod: A computational toolkit for identifying prokaryotic methylation and restriction-modification with nanopore sequencing.</title>
        <authorList>
            <person name="Crits-Christoph A."/>
            <person name="Kang S.C."/>
            <person name="Lee H."/>
            <person name="Ostrov N."/>
        </authorList>
    </citation>
    <scope>NUCLEOTIDE SEQUENCE [LARGE SCALE GENOMIC DNA]</scope>
    <source>
        <strain evidence="2 3">ATCC BAA-2732</strain>
    </source>
</reference>
<dbReference type="GeneID" id="88624490"/>
<dbReference type="GO" id="GO:0016740">
    <property type="term" value="F:transferase activity"/>
    <property type="evidence" value="ECO:0007669"/>
    <property type="project" value="UniProtKB-KW"/>
</dbReference>
<keyword evidence="3" id="KW-1185">Reference proteome</keyword>
<sequence>MKVLKFSCVSGLNSGDDLISYVIEQEFKIKHAIISLDIMGLKFDLEKRINTKNTHKVPNNNKLRNSLAGFVRWCDYILNHRSKFREAIKNSELVIIGGGQIIDDFATGHMLYRIIDIIRICRRFNIPVIISFVGVSQLSKKNFSKLESLAPYLDNFCVRDSKSLARLKDNNIKARETNLVADPVFNISKWVTLNNSETKYIGVNIMNLNSVLGLKHQNLETCAKNLIEIAKELHLEVRLILTSFGQDLDMARELEKHFKHANYRIDIKFVTNPESVAEAYSGVEIMFSHRMHSSIIAMSYGIPCFAYNWHTKVEGLEKLVNKDNKILKIHEDLNFESHLLMESAKAMLLSKHDNDFDLKNLKSEINNYFSGII</sequence>
<dbReference type="PANTHER" id="PTHR36836:SF1">
    <property type="entry name" value="COLANIC ACID BIOSYNTHESIS PROTEIN WCAK"/>
    <property type="match status" value="1"/>
</dbReference>